<dbReference type="Proteomes" id="UP001287282">
    <property type="component" value="Unassembled WGS sequence"/>
</dbReference>
<evidence type="ECO:0000256" key="1">
    <source>
        <dbReference type="SAM" id="MobiDB-lite"/>
    </source>
</evidence>
<accession>A0ABU3XHW4</accession>
<evidence type="ECO:0000313" key="3">
    <source>
        <dbReference type="Proteomes" id="UP001287282"/>
    </source>
</evidence>
<comment type="caution">
    <text evidence="2">The sequence shown here is derived from an EMBL/GenBank/DDBJ whole genome shotgun (WGS) entry which is preliminary data.</text>
</comment>
<name>A0ABU3XHW4_9BACI</name>
<evidence type="ECO:0000313" key="2">
    <source>
        <dbReference type="EMBL" id="MDV2686943.1"/>
    </source>
</evidence>
<evidence type="ECO:0008006" key="4">
    <source>
        <dbReference type="Google" id="ProtNLM"/>
    </source>
</evidence>
<protein>
    <recommendedName>
        <fullName evidence="4">DNA helicase</fullName>
    </recommendedName>
</protein>
<dbReference type="InterPro" id="IPR011335">
    <property type="entry name" value="Restrct_endonuc-II-like"/>
</dbReference>
<feature type="non-terminal residue" evidence="2">
    <location>
        <position position="1"/>
    </location>
</feature>
<feature type="region of interest" description="Disordered" evidence="1">
    <location>
        <begin position="36"/>
        <end position="64"/>
    </location>
</feature>
<dbReference type="RefSeq" id="WP_317124018.1">
    <property type="nucleotide sequence ID" value="NZ_JAWJBA010000117.1"/>
</dbReference>
<proteinExistence type="predicted"/>
<dbReference type="InterPro" id="IPR011604">
    <property type="entry name" value="PDDEXK-like_dom_sf"/>
</dbReference>
<dbReference type="EMBL" id="JAWJBA010000117">
    <property type="protein sequence ID" value="MDV2686943.1"/>
    <property type="molecule type" value="Genomic_DNA"/>
</dbReference>
<gene>
    <name evidence="2" type="ORF">RYX56_21570</name>
</gene>
<feature type="non-terminal residue" evidence="2">
    <location>
        <position position="113"/>
    </location>
</feature>
<dbReference type="SUPFAM" id="SSF52980">
    <property type="entry name" value="Restriction endonuclease-like"/>
    <property type="match status" value="1"/>
</dbReference>
<reference evidence="2 3" key="1">
    <citation type="submission" date="2023-10" db="EMBL/GenBank/DDBJ databases">
        <title>Screening of Alkalihalobacillus lindianensis BZ-TG-R113 and Its Alleviation of Salt Stress on Rapeseed Growth.</title>
        <authorList>
            <person name="Zhao B."/>
            <person name="Guo T."/>
        </authorList>
    </citation>
    <scope>NUCLEOTIDE SEQUENCE [LARGE SCALE GENOMIC DNA]</scope>
    <source>
        <strain evidence="2 3">BZ-TG-R113</strain>
    </source>
</reference>
<organism evidence="2 3">
    <name type="scientific">Alkalihalophilus lindianensis</name>
    <dbReference type="NCBI Taxonomy" id="1630542"/>
    <lineage>
        <taxon>Bacteria</taxon>
        <taxon>Bacillati</taxon>
        <taxon>Bacillota</taxon>
        <taxon>Bacilli</taxon>
        <taxon>Bacillales</taxon>
        <taxon>Bacillaceae</taxon>
        <taxon>Alkalihalophilus</taxon>
    </lineage>
</organism>
<feature type="compositionally biased region" description="Polar residues" evidence="1">
    <location>
        <begin position="37"/>
        <end position="49"/>
    </location>
</feature>
<sequence>LTADDLIRLVEENQEVPVTSPYVEEITARLSWDYSHPSATTHRSKQSVSEMKRQREMADEQSGTDFIRRFHKPILKRPKFMQEVAMNPAERGTAMHMVMQHIDLTKAVNEESI</sequence>
<keyword evidence="3" id="KW-1185">Reference proteome</keyword>
<dbReference type="Gene3D" id="3.90.320.10">
    <property type="match status" value="1"/>
</dbReference>